<feature type="compositionally biased region" description="Basic and acidic residues" evidence="2">
    <location>
        <begin position="1"/>
        <end position="18"/>
    </location>
</feature>
<comment type="caution">
    <text evidence="3">The sequence shown here is derived from an EMBL/GenBank/DDBJ whole genome shotgun (WGS) entry which is preliminary data.</text>
</comment>
<evidence type="ECO:0000313" key="3">
    <source>
        <dbReference type="EMBL" id="TPX32463.1"/>
    </source>
</evidence>
<protein>
    <recommendedName>
        <fullName evidence="5">Tetratricopeptide SHNi-TPR domain-containing protein</fullName>
    </recommendedName>
</protein>
<feature type="region of interest" description="Disordered" evidence="2">
    <location>
        <begin position="1"/>
        <end position="23"/>
    </location>
</feature>
<organism evidence="3 4">
    <name type="scientific">Synchytrium microbalum</name>
    <dbReference type="NCBI Taxonomy" id="1806994"/>
    <lineage>
        <taxon>Eukaryota</taxon>
        <taxon>Fungi</taxon>
        <taxon>Fungi incertae sedis</taxon>
        <taxon>Chytridiomycota</taxon>
        <taxon>Chytridiomycota incertae sedis</taxon>
        <taxon>Chytridiomycetes</taxon>
        <taxon>Synchytriales</taxon>
        <taxon>Synchytriaceae</taxon>
        <taxon>Synchytrium</taxon>
    </lineage>
</organism>
<keyword evidence="4" id="KW-1185">Reference proteome</keyword>
<gene>
    <name evidence="3" type="ORF">SmJEL517_g04479</name>
</gene>
<dbReference type="PANTHER" id="PTHR21405">
    <property type="entry name" value="CDNA SEQUENCE BC021608"/>
    <property type="match status" value="1"/>
</dbReference>
<dbReference type="GeneID" id="42005704"/>
<dbReference type="OrthoDB" id="539634at2759"/>
<dbReference type="PANTHER" id="PTHR21405:SF0">
    <property type="entry name" value="TETRATRICOPEPTIDE REPEAT PROTEIN 36"/>
    <property type="match status" value="1"/>
</dbReference>
<dbReference type="Proteomes" id="UP000319731">
    <property type="component" value="Unassembled WGS sequence"/>
</dbReference>
<evidence type="ECO:0000256" key="2">
    <source>
        <dbReference type="SAM" id="MobiDB-lite"/>
    </source>
</evidence>
<evidence type="ECO:0000256" key="1">
    <source>
        <dbReference type="ARBA" id="ARBA00006995"/>
    </source>
</evidence>
<dbReference type="Gene3D" id="1.25.40.10">
    <property type="entry name" value="Tetratricopeptide repeat domain"/>
    <property type="match status" value="1"/>
</dbReference>
<dbReference type="STRING" id="1806994.A0A507C4K2"/>
<proteinExistence type="inferred from homology"/>
<dbReference type="EMBL" id="QEAO01000030">
    <property type="protein sequence ID" value="TPX32463.1"/>
    <property type="molecule type" value="Genomic_DNA"/>
</dbReference>
<dbReference type="InterPro" id="IPR038906">
    <property type="entry name" value="TTC36"/>
</dbReference>
<accession>A0A507C4K2</accession>
<dbReference type="SUPFAM" id="SSF48452">
    <property type="entry name" value="TPR-like"/>
    <property type="match status" value="1"/>
</dbReference>
<dbReference type="InterPro" id="IPR011990">
    <property type="entry name" value="TPR-like_helical_dom_sf"/>
</dbReference>
<sequence>MEAYKTRLESSTQPKDDGNEGMQHLVGLSRNDEAVLSVVFNEEQEYSVQDIEEFRETPDVPPIDESLRTELITLEKQAVKEAESGNLQAALFTLTKCISMCGWYSSGYNNRAQVYRLLNDTIRAMEDLDRAIYYAGSDNKVLGNAFTQRAIIKRNLGDQAGSEADFGLGARYGNEIAKTAVRSNPVAKL</sequence>
<dbReference type="AlphaFoldDB" id="A0A507C4K2"/>
<evidence type="ECO:0000313" key="4">
    <source>
        <dbReference type="Proteomes" id="UP000319731"/>
    </source>
</evidence>
<dbReference type="RefSeq" id="XP_031023671.1">
    <property type="nucleotide sequence ID" value="XM_031170407.1"/>
</dbReference>
<name>A0A507C4K2_9FUNG</name>
<comment type="similarity">
    <text evidence="1">Belongs to the TTC36 family.</text>
</comment>
<reference evidence="3 4" key="1">
    <citation type="journal article" date="2019" name="Sci. Rep.">
        <title>Comparative genomics of chytrid fungi reveal insights into the obligate biotrophic and pathogenic lifestyle of Synchytrium endobioticum.</title>
        <authorList>
            <person name="van de Vossenberg B.T.L.H."/>
            <person name="Warris S."/>
            <person name="Nguyen H.D.T."/>
            <person name="van Gent-Pelzer M.P.E."/>
            <person name="Joly D.L."/>
            <person name="van de Geest H.C."/>
            <person name="Bonants P.J.M."/>
            <person name="Smith D.S."/>
            <person name="Levesque C.A."/>
            <person name="van der Lee T.A.J."/>
        </authorList>
    </citation>
    <scope>NUCLEOTIDE SEQUENCE [LARGE SCALE GENOMIC DNA]</scope>
    <source>
        <strain evidence="3 4">JEL517</strain>
    </source>
</reference>
<dbReference type="GO" id="GO:0006570">
    <property type="term" value="P:tyrosine metabolic process"/>
    <property type="evidence" value="ECO:0007669"/>
    <property type="project" value="TreeGrafter"/>
</dbReference>
<evidence type="ECO:0008006" key="5">
    <source>
        <dbReference type="Google" id="ProtNLM"/>
    </source>
</evidence>